<protein>
    <submittedName>
        <fullName evidence="2">Uncharacterized protein</fullName>
    </submittedName>
</protein>
<name>A0A3E0L2N0_9CHRO</name>
<dbReference type="AlphaFoldDB" id="A0A3E0L2N0"/>
<sequence length="68" mass="7423">MLKVVRHPPYQGGQGGSPRLSAPPLIRGLSLIGIFLNNFCSKHSNPYPDLISVFSLSVRVSTRNITNC</sequence>
<accession>A0A3E0L2N0</accession>
<feature type="region of interest" description="Disordered" evidence="1">
    <location>
        <begin position="1"/>
        <end position="21"/>
    </location>
</feature>
<reference evidence="2 3" key="1">
    <citation type="submission" date="2017-10" db="EMBL/GenBank/DDBJ databases">
        <title>A large-scale comparative metagenomic study reveals the eutrophication-driven functional interactions in six Microcystis-epibionts communities.</title>
        <authorList>
            <person name="Li Q."/>
            <person name="Lin F."/>
        </authorList>
    </citation>
    <scope>NUCLEOTIDE SEQUENCE [LARGE SCALE GENOMIC DNA]</scope>
    <source>
        <strain evidence="2">TF09</strain>
    </source>
</reference>
<dbReference type="EMBL" id="QQWC01000003">
    <property type="protein sequence ID" value="REJ41617.1"/>
    <property type="molecule type" value="Genomic_DNA"/>
</dbReference>
<organism evidence="2 3">
    <name type="scientific">Microcystis flos-aquae TF09</name>
    <dbReference type="NCBI Taxonomy" id="2060473"/>
    <lineage>
        <taxon>Bacteria</taxon>
        <taxon>Bacillati</taxon>
        <taxon>Cyanobacteriota</taxon>
        <taxon>Cyanophyceae</taxon>
        <taxon>Oscillatoriophycideae</taxon>
        <taxon>Chroococcales</taxon>
        <taxon>Microcystaceae</taxon>
        <taxon>Microcystis</taxon>
    </lineage>
</organism>
<evidence type="ECO:0000256" key="1">
    <source>
        <dbReference type="SAM" id="MobiDB-lite"/>
    </source>
</evidence>
<evidence type="ECO:0000313" key="2">
    <source>
        <dbReference type="EMBL" id="REJ41617.1"/>
    </source>
</evidence>
<dbReference type="Proteomes" id="UP000256873">
    <property type="component" value="Unassembled WGS sequence"/>
</dbReference>
<gene>
    <name evidence="2" type="ORF">DWQ54_11770</name>
</gene>
<comment type="caution">
    <text evidence="2">The sequence shown here is derived from an EMBL/GenBank/DDBJ whole genome shotgun (WGS) entry which is preliminary data.</text>
</comment>
<proteinExistence type="predicted"/>
<evidence type="ECO:0000313" key="3">
    <source>
        <dbReference type="Proteomes" id="UP000256873"/>
    </source>
</evidence>